<evidence type="ECO:0000256" key="1">
    <source>
        <dbReference type="ARBA" id="ARBA00023015"/>
    </source>
</evidence>
<dbReference type="Pfam" id="PF05043">
    <property type="entry name" value="Mga"/>
    <property type="match status" value="1"/>
</dbReference>
<dbReference type="Proteomes" id="UP000196151">
    <property type="component" value="Chromosome"/>
</dbReference>
<evidence type="ECO:0000313" key="5">
    <source>
        <dbReference type="EMBL" id="WYJ95167.1"/>
    </source>
</evidence>
<keyword evidence="2" id="KW-0804">Transcription</keyword>
<gene>
    <name evidence="4" type="ORF">A5889_000105</name>
    <name evidence="5" type="ORF">A5889_002715</name>
</gene>
<name>A0A200JD82_9ENTE</name>
<dbReference type="RefSeq" id="WP_176372731.1">
    <property type="nucleotide sequence ID" value="NZ_CP147246.1"/>
</dbReference>
<reference evidence="5" key="2">
    <citation type="submission" date="2017-05" db="EMBL/GenBank/DDBJ databases">
        <authorList>
            <consortium name="The Broad Institute Genomics Platform"/>
            <consortium name="The Broad Institute Genomic Center for Infectious Diseases"/>
            <person name="Earl A."/>
            <person name="Manson A."/>
            <person name="Schwartman J."/>
            <person name="Gilmore M."/>
            <person name="Abouelleil A."/>
            <person name="Cao P."/>
            <person name="Chapman S."/>
            <person name="Cusick C."/>
            <person name="Shea T."/>
            <person name="Young S."/>
            <person name="Neafsey D."/>
            <person name="Nusbaum C."/>
            <person name="Birren B."/>
        </authorList>
    </citation>
    <scope>NUCLEOTIDE SEQUENCE</scope>
    <source>
        <strain evidence="5">9D6_DIV0238</strain>
    </source>
</reference>
<dbReference type="PANTHER" id="PTHR30185:SF13">
    <property type="entry name" value="LICABCH OPERON REGULATOR-RELATED"/>
    <property type="match status" value="1"/>
</dbReference>
<dbReference type="AlphaFoldDB" id="A0A200JD82"/>
<dbReference type="InterPro" id="IPR050661">
    <property type="entry name" value="BglG_antiterminators"/>
</dbReference>
<dbReference type="EMBL" id="NIBQ01000001">
    <property type="protein sequence ID" value="OUZ34630.1"/>
    <property type="molecule type" value="Genomic_DNA"/>
</dbReference>
<dbReference type="Gene3D" id="1.10.10.10">
    <property type="entry name" value="Winged helix-like DNA-binding domain superfamily/Winged helix DNA-binding domain"/>
    <property type="match status" value="1"/>
</dbReference>
<evidence type="ECO:0000313" key="6">
    <source>
        <dbReference type="Proteomes" id="UP000196151"/>
    </source>
</evidence>
<dbReference type="InterPro" id="IPR007737">
    <property type="entry name" value="Mga_HTH"/>
</dbReference>
<proteinExistence type="predicted"/>
<dbReference type="EMBL" id="CP147246">
    <property type="protein sequence ID" value="WYJ95167.1"/>
    <property type="molecule type" value="Genomic_DNA"/>
</dbReference>
<reference evidence="4" key="1">
    <citation type="submission" date="2017-05" db="EMBL/GenBank/DDBJ databases">
        <title>The Genome Sequence of Enterococcus sp. 9D6_DIV0238.</title>
        <authorList>
            <consortium name="The Broad Institute Genomics Platform"/>
            <consortium name="The Broad Institute Genomic Center for Infectious Diseases"/>
            <person name="Earl A."/>
            <person name="Manson A."/>
            <person name="Schwartman J."/>
            <person name="Gilmore M."/>
            <person name="Abouelleil A."/>
            <person name="Cao P."/>
            <person name="Chapman S."/>
            <person name="Cusick C."/>
            <person name="Shea T."/>
            <person name="Young S."/>
            <person name="Neafsey D."/>
            <person name="Nusbaum C."/>
            <person name="Birren B."/>
        </authorList>
    </citation>
    <scope>NUCLEOTIDE SEQUENCE [LARGE SCALE GENOMIC DNA]</scope>
    <source>
        <strain evidence="4">9D6_DIV0238</strain>
    </source>
</reference>
<evidence type="ECO:0000313" key="4">
    <source>
        <dbReference type="EMBL" id="OUZ34630.1"/>
    </source>
</evidence>
<dbReference type="InterPro" id="IPR036388">
    <property type="entry name" value="WH-like_DNA-bd_sf"/>
</dbReference>
<sequence>MNFLLDFIDSYTQNKLEILNTIKDSRKSISFEALAHITGFEQRTIQKYVEDIRYDHKNAEINDISVIVSDDKYVQVTYENYKGYHRFVQYLIATSFSIILLQDLLLGEQLSLVQLSIEYYISDSTIKRRIQEINHHIKDYELRIISRKGMLLIDGPELQIRLFAYILFWNLYKGRTWVFQVVKREWAIAFVDTVFEQSKAIRNLSNVEEIYYTVAINKTRQIRGYPIQFSQRWLQQFFSKEFLASDKPWISDYNLTENEGLYFLLLAQTNAKFYLIKEYEEPIFLFHQTEKTLLYKSVEAFFRKFSEQIEFIDVQMKAELYKYLLSYHLFCMIFHNFSMGINNYTGGKVLVTNHPKLEKKLNRLIDELYMETKISLFQERKFLRERYALIFSMIGQVSKFEPLLLIYIDTDLPFLAEKKIIGQIKRYTEESYNIMFVNENATFSKYEVDLVLTTSYIEGFQDFISPDKIVYISENLKPEDIIRIRDNLEKLLLEKEE</sequence>
<feature type="domain" description="Mga helix-turn-helix" evidence="3">
    <location>
        <begin position="86"/>
        <end position="168"/>
    </location>
</feature>
<evidence type="ECO:0000256" key="2">
    <source>
        <dbReference type="ARBA" id="ARBA00023163"/>
    </source>
</evidence>
<keyword evidence="6" id="KW-1185">Reference proteome</keyword>
<keyword evidence="1" id="KW-0805">Transcription regulation</keyword>
<dbReference type="PANTHER" id="PTHR30185">
    <property type="entry name" value="CRYPTIC BETA-GLUCOSIDE BGL OPERON ANTITERMINATOR"/>
    <property type="match status" value="1"/>
</dbReference>
<reference evidence="5" key="3">
    <citation type="submission" date="2024-03" db="EMBL/GenBank/DDBJ databases">
        <title>The Genome Sequence of Enterococcus sp. DIV0238c.</title>
        <authorList>
            <consortium name="The Broad Institute Genomics Platform"/>
            <consortium name="The Broad Institute Microbial Omics Core"/>
            <consortium name="The Broad Institute Genomic Center for Infectious Diseases"/>
            <person name="Earl A."/>
            <person name="Manson A."/>
            <person name="Gilmore M."/>
            <person name="Schwartman J."/>
            <person name="Shea T."/>
            <person name="Abouelleil A."/>
            <person name="Cao P."/>
            <person name="Chapman S."/>
            <person name="Cusick C."/>
            <person name="Young S."/>
            <person name="Neafsey D."/>
            <person name="Nusbaum C."/>
            <person name="Birren B."/>
        </authorList>
    </citation>
    <scope>NUCLEOTIDE SEQUENCE</scope>
    <source>
        <strain evidence="5">9D6_DIV0238</strain>
    </source>
</reference>
<evidence type="ECO:0000259" key="3">
    <source>
        <dbReference type="Pfam" id="PF05043"/>
    </source>
</evidence>
<accession>A0A200JD82</accession>
<protein>
    <recommendedName>
        <fullName evidence="3">Mga helix-turn-helix domain-containing protein</fullName>
    </recommendedName>
</protein>
<organism evidence="4">
    <name type="scientific">Candidatus Enterococcus dunnyi</name>
    <dbReference type="NCBI Taxonomy" id="1834192"/>
    <lineage>
        <taxon>Bacteria</taxon>
        <taxon>Bacillati</taxon>
        <taxon>Bacillota</taxon>
        <taxon>Bacilli</taxon>
        <taxon>Lactobacillales</taxon>
        <taxon>Enterococcaceae</taxon>
        <taxon>Enterococcus</taxon>
    </lineage>
</organism>